<dbReference type="SUPFAM" id="SSF51905">
    <property type="entry name" value="FAD/NAD(P)-binding domain"/>
    <property type="match status" value="1"/>
</dbReference>
<keyword evidence="4" id="KW-0274">FAD</keyword>
<dbReference type="SUPFAM" id="SSF54373">
    <property type="entry name" value="FAD-linked reductases, C-terminal domain"/>
    <property type="match status" value="1"/>
</dbReference>
<dbReference type="PANTHER" id="PTHR43004:SF19">
    <property type="entry name" value="BINDING MONOOXYGENASE, PUTATIVE (JCVI)-RELATED"/>
    <property type="match status" value="1"/>
</dbReference>
<comment type="caution">
    <text evidence="9">The sequence shown here is derived from an EMBL/GenBank/DDBJ whole genome shotgun (WGS) entry which is preliminary data.</text>
</comment>
<keyword evidence="5" id="KW-0560">Oxidoreductase</keyword>
<dbReference type="EMBL" id="QGGV01000008">
    <property type="protein sequence ID" value="PWK55202.1"/>
    <property type="molecule type" value="Genomic_DNA"/>
</dbReference>
<dbReference type="InterPro" id="IPR012941">
    <property type="entry name" value="Phe_hydrox_C_dim_dom"/>
</dbReference>
<sequence>MQFHLNGFRPGDPDCLPEDEKARDAARGSEIDVLIVGAGPAGLTLAAQLARFPEIVTRLVEVKPGRIEKGQADGISCRSMEMFAAFGFADRVEREACAITETVFWTPDPHDPTRIRRAGRVQDVEEGLSEMPHVILNQARIHDMLLEEVQRGPARMEPDYGFRLISLETDEMAEHPVAATVEMATGEIEVIRARYVVGCDGARSVVRREIGRELRGDSVNRLWGVMDVLAVTDFPDIRFKGVIQSASDGTIVVIPREGGYLVRLYVEMGELEEGARAGETGLTAETIIAKAQAILRPFRFEVKDVVWWSAYQIGQRVTDRFDDSEGDGFPHVFIAGDACHTHSPKAGQGMNVSMGDAFNLGWKLAAVLRGHATPALLRTYSEERQAVAQELIDFDRHWARAVREAQADGTDEIPAVQRQFIRQGRYTAGLGVTYAPSILTGAATCQDRASGFEIGARFHSAPVVRLADARHMQLGRVVEADGRFRLFVFTPEGDRGGQGGVLRSLCDWLRDDLASPLVRATPEGADPDARIDVRGILRADARGMDVTDLPDLLLPAKGTFGLLDYEKAFCADPASDVFRMRGVSPEGACVIVRPDQHVGHVLPLEEREAIASYFEGIFKPWTRGAALDVRQNRRTEGSGDLEVE</sequence>
<dbReference type="InterPro" id="IPR002938">
    <property type="entry name" value="FAD-bd"/>
</dbReference>
<dbReference type="Pfam" id="PF07976">
    <property type="entry name" value="Phe_hydrox_dim"/>
    <property type="match status" value="1"/>
</dbReference>
<dbReference type="InterPro" id="IPR036188">
    <property type="entry name" value="FAD/NAD-bd_sf"/>
</dbReference>
<evidence type="ECO:0000313" key="10">
    <source>
        <dbReference type="Proteomes" id="UP000245390"/>
    </source>
</evidence>
<dbReference type="SUPFAM" id="SSF52833">
    <property type="entry name" value="Thioredoxin-like"/>
    <property type="match status" value="1"/>
</dbReference>
<dbReference type="NCBIfam" id="NF006144">
    <property type="entry name" value="PRK08294.1"/>
    <property type="match status" value="1"/>
</dbReference>
<reference evidence="9 10" key="1">
    <citation type="submission" date="2018-05" db="EMBL/GenBank/DDBJ databases">
        <title>Genomic Encyclopedia of Type Strains, Phase IV (KMG-IV): sequencing the most valuable type-strain genomes for metagenomic binning, comparative biology and taxonomic classification.</title>
        <authorList>
            <person name="Goeker M."/>
        </authorList>
    </citation>
    <scope>NUCLEOTIDE SEQUENCE [LARGE SCALE GENOMIC DNA]</scope>
    <source>
        <strain evidence="9 10">DSM 103371</strain>
    </source>
</reference>
<feature type="domain" description="FAD-binding" evidence="7">
    <location>
        <begin position="30"/>
        <end position="394"/>
    </location>
</feature>
<keyword evidence="10" id="KW-1185">Reference proteome</keyword>
<evidence type="ECO:0000313" key="9">
    <source>
        <dbReference type="EMBL" id="PWK55202.1"/>
    </source>
</evidence>
<keyword evidence="3" id="KW-0285">Flavoprotein</keyword>
<dbReference type="GO" id="GO:0071949">
    <property type="term" value="F:FAD binding"/>
    <property type="evidence" value="ECO:0007669"/>
    <property type="project" value="InterPro"/>
</dbReference>
<evidence type="ECO:0000256" key="2">
    <source>
        <dbReference type="ARBA" id="ARBA00007801"/>
    </source>
</evidence>
<dbReference type="CDD" id="cd02979">
    <property type="entry name" value="PHOX_C"/>
    <property type="match status" value="1"/>
</dbReference>
<dbReference type="Gene3D" id="3.50.50.60">
    <property type="entry name" value="FAD/NAD(P)-binding domain"/>
    <property type="match status" value="1"/>
</dbReference>
<dbReference type="Proteomes" id="UP000245390">
    <property type="component" value="Unassembled WGS sequence"/>
</dbReference>
<evidence type="ECO:0000256" key="6">
    <source>
        <dbReference type="SAM" id="MobiDB-lite"/>
    </source>
</evidence>
<dbReference type="Gene3D" id="3.30.9.10">
    <property type="entry name" value="D-Amino Acid Oxidase, subunit A, domain 2"/>
    <property type="match status" value="1"/>
</dbReference>
<evidence type="ECO:0000256" key="4">
    <source>
        <dbReference type="ARBA" id="ARBA00022827"/>
    </source>
</evidence>
<dbReference type="KEGG" id="salo:EF888_06870"/>
<protein>
    <submittedName>
        <fullName evidence="9">Phenol 2-monooxygenase</fullName>
    </submittedName>
</protein>
<dbReference type="RefSeq" id="WP_109760208.1">
    <property type="nucleotide sequence ID" value="NZ_CP034588.1"/>
</dbReference>
<gene>
    <name evidence="9" type="ORF">C8D95_10881</name>
</gene>
<dbReference type="Pfam" id="PF01494">
    <property type="entry name" value="FAD_binding_3"/>
    <property type="match status" value="1"/>
</dbReference>
<evidence type="ECO:0000259" key="7">
    <source>
        <dbReference type="Pfam" id="PF01494"/>
    </source>
</evidence>
<dbReference type="InterPro" id="IPR050641">
    <property type="entry name" value="RIFMO-like"/>
</dbReference>
<keyword evidence="9" id="KW-0503">Monooxygenase</keyword>
<evidence type="ECO:0000256" key="5">
    <source>
        <dbReference type="ARBA" id="ARBA00023002"/>
    </source>
</evidence>
<feature type="domain" description="Phenol hydroxylase-like C-terminal dimerisation" evidence="8">
    <location>
        <begin position="432"/>
        <end position="619"/>
    </location>
</feature>
<dbReference type="Gene3D" id="3.40.30.20">
    <property type="match status" value="1"/>
</dbReference>
<dbReference type="AlphaFoldDB" id="A0A316G3G6"/>
<dbReference type="InterPro" id="IPR038220">
    <property type="entry name" value="PHOX_C_sf"/>
</dbReference>
<accession>A0A316G3G6</accession>
<name>A0A316G3G6_9RHOB</name>
<evidence type="ECO:0000256" key="3">
    <source>
        <dbReference type="ARBA" id="ARBA00022630"/>
    </source>
</evidence>
<dbReference type="OrthoDB" id="9791689at2"/>
<dbReference type="PANTHER" id="PTHR43004">
    <property type="entry name" value="TRK SYSTEM POTASSIUM UPTAKE PROTEIN"/>
    <property type="match status" value="1"/>
</dbReference>
<evidence type="ECO:0000259" key="8">
    <source>
        <dbReference type="Pfam" id="PF07976"/>
    </source>
</evidence>
<comment type="similarity">
    <text evidence="2">Belongs to the PheA/TfdB FAD monooxygenase family.</text>
</comment>
<dbReference type="GO" id="GO:0016709">
    <property type="term" value="F:oxidoreductase activity, acting on paired donors, with incorporation or reduction of molecular oxygen, NAD(P)H as one donor, and incorporation of one atom of oxygen"/>
    <property type="evidence" value="ECO:0007669"/>
    <property type="project" value="UniProtKB-ARBA"/>
</dbReference>
<feature type="region of interest" description="Disordered" evidence="6">
    <location>
        <begin position="1"/>
        <end position="22"/>
    </location>
</feature>
<evidence type="ECO:0000256" key="1">
    <source>
        <dbReference type="ARBA" id="ARBA00001974"/>
    </source>
</evidence>
<organism evidence="9 10">
    <name type="scientific">Silicimonas algicola</name>
    <dbReference type="NCBI Taxonomy" id="1826607"/>
    <lineage>
        <taxon>Bacteria</taxon>
        <taxon>Pseudomonadati</taxon>
        <taxon>Pseudomonadota</taxon>
        <taxon>Alphaproteobacteria</taxon>
        <taxon>Rhodobacterales</taxon>
        <taxon>Paracoccaceae</taxon>
    </lineage>
</organism>
<proteinExistence type="inferred from homology"/>
<dbReference type="PRINTS" id="PR00420">
    <property type="entry name" value="RNGMNOXGNASE"/>
</dbReference>
<comment type="cofactor">
    <cofactor evidence="1">
        <name>FAD</name>
        <dbReference type="ChEBI" id="CHEBI:57692"/>
    </cofactor>
</comment>
<dbReference type="InterPro" id="IPR036249">
    <property type="entry name" value="Thioredoxin-like_sf"/>
</dbReference>